<organism evidence="3">
    <name type="scientific">Schistocephalus solidus</name>
    <name type="common">Tapeworm</name>
    <dbReference type="NCBI Taxonomy" id="70667"/>
    <lineage>
        <taxon>Eukaryota</taxon>
        <taxon>Metazoa</taxon>
        <taxon>Spiralia</taxon>
        <taxon>Lophotrochozoa</taxon>
        <taxon>Platyhelminthes</taxon>
        <taxon>Cestoda</taxon>
        <taxon>Eucestoda</taxon>
        <taxon>Diphyllobothriidea</taxon>
        <taxon>Diphyllobothriidae</taxon>
        <taxon>Schistocephalus</taxon>
    </lineage>
</organism>
<evidence type="ECO:0000313" key="3">
    <source>
        <dbReference type="WBParaSite" id="SSLN_0000419401-mRNA-1"/>
    </source>
</evidence>
<sequence>MAIEMIEKDTGEDLPDKVEQRDASVASTELPVPLPLVEMDDGCVFEILKNLSVVPSELNSDTVPVMLGPYIALMALKKSHFIVIRIPLDFLSLTDHPGVLHLPQKLLNKAAVASEEVCFGVVSPQVHVGFV</sequence>
<reference evidence="3" key="1">
    <citation type="submission" date="2016-06" db="UniProtKB">
        <authorList>
            <consortium name="WormBaseParasite"/>
        </authorList>
    </citation>
    <scope>IDENTIFICATION</scope>
</reference>
<gene>
    <name evidence="1" type="ORF">SSLN_LOCUS4050</name>
</gene>
<dbReference type="EMBL" id="UYSU01032728">
    <property type="protein sequence ID" value="VDL90435.1"/>
    <property type="molecule type" value="Genomic_DNA"/>
</dbReference>
<dbReference type="OrthoDB" id="6323945at2759"/>
<dbReference type="AlphaFoldDB" id="A0A183SIK2"/>
<dbReference type="WBParaSite" id="SSLN_0000419401-mRNA-1">
    <property type="protein sequence ID" value="SSLN_0000419401-mRNA-1"/>
    <property type="gene ID" value="SSLN_0000419401"/>
</dbReference>
<dbReference type="Proteomes" id="UP000275846">
    <property type="component" value="Unassembled WGS sequence"/>
</dbReference>
<protein>
    <submittedName>
        <fullName evidence="3">H/ACA ribonucleoprotein complex subunit</fullName>
    </submittedName>
</protein>
<keyword evidence="2" id="KW-1185">Reference proteome</keyword>
<name>A0A183SIK2_SCHSO</name>
<reference evidence="1 2" key="2">
    <citation type="submission" date="2018-11" db="EMBL/GenBank/DDBJ databases">
        <authorList>
            <consortium name="Pathogen Informatics"/>
        </authorList>
    </citation>
    <scope>NUCLEOTIDE SEQUENCE [LARGE SCALE GENOMIC DNA]</scope>
    <source>
        <strain evidence="1 2">NST_G2</strain>
    </source>
</reference>
<evidence type="ECO:0000313" key="2">
    <source>
        <dbReference type="Proteomes" id="UP000275846"/>
    </source>
</evidence>
<proteinExistence type="predicted"/>
<evidence type="ECO:0000313" key="1">
    <source>
        <dbReference type="EMBL" id="VDL90435.1"/>
    </source>
</evidence>
<accession>A0A183SIK2</accession>